<dbReference type="CDD" id="cd07377">
    <property type="entry name" value="WHTH_GntR"/>
    <property type="match status" value="1"/>
</dbReference>
<dbReference type="InterPro" id="IPR011663">
    <property type="entry name" value="UTRA"/>
</dbReference>
<dbReference type="GO" id="GO:0003700">
    <property type="term" value="F:DNA-binding transcription factor activity"/>
    <property type="evidence" value="ECO:0007669"/>
    <property type="project" value="InterPro"/>
</dbReference>
<accession>A0A2W2DR14</accession>
<keyword evidence="6" id="KW-1185">Reference proteome</keyword>
<organism evidence="5 6">
    <name type="scientific">Micromonospora craterilacus</name>
    <dbReference type="NCBI Taxonomy" id="1655439"/>
    <lineage>
        <taxon>Bacteria</taxon>
        <taxon>Bacillati</taxon>
        <taxon>Actinomycetota</taxon>
        <taxon>Actinomycetes</taxon>
        <taxon>Micromonosporales</taxon>
        <taxon>Micromonosporaceae</taxon>
        <taxon>Micromonospora</taxon>
    </lineage>
</organism>
<dbReference type="InterPro" id="IPR036388">
    <property type="entry name" value="WH-like_DNA-bd_sf"/>
</dbReference>
<gene>
    <name evidence="5" type="ORF">C1I95_24510</name>
</gene>
<dbReference type="AlphaFoldDB" id="A0A2W2DR14"/>
<proteinExistence type="predicted"/>
<dbReference type="SMART" id="SM00866">
    <property type="entry name" value="UTRA"/>
    <property type="match status" value="1"/>
</dbReference>
<feature type="domain" description="HTH gntR-type" evidence="4">
    <location>
        <begin position="3"/>
        <end position="73"/>
    </location>
</feature>
<keyword evidence="2" id="KW-0238">DNA-binding</keyword>
<dbReference type="PANTHER" id="PTHR44846:SF17">
    <property type="entry name" value="GNTR-FAMILY TRANSCRIPTIONAL REGULATOR"/>
    <property type="match status" value="1"/>
</dbReference>
<dbReference type="InterPro" id="IPR000524">
    <property type="entry name" value="Tscrpt_reg_HTH_GntR"/>
</dbReference>
<dbReference type="SUPFAM" id="SSF46785">
    <property type="entry name" value="Winged helix' DNA-binding domain"/>
    <property type="match status" value="1"/>
</dbReference>
<evidence type="ECO:0000256" key="2">
    <source>
        <dbReference type="ARBA" id="ARBA00023125"/>
    </source>
</evidence>
<name>A0A2W2DR14_9ACTN</name>
<dbReference type="EMBL" id="POTY01000190">
    <property type="protein sequence ID" value="PZG13033.1"/>
    <property type="molecule type" value="Genomic_DNA"/>
</dbReference>
<comment type="caution">
    <text evidence="5">The sequence shown here is derived from an EMBL/GenBank/DDBJ whole genome shotgun (WGS) entry which is preliminary data.</text>
</comment>
<dbReference type="Proteomes" id="UP000248924">
    <property type="component" value="Unassembled WGS sequence"/>
</dbReference>
<protein>
    <submittedName>
        <fullName evidence="5">GntR family transcriptional regulator</fullName>
    </submittedName>
</protein>
<dbReference type="OrthoDB" id="120836at2"/>
<keyword evidence="1" id="KW-0805">Transcription regulation</keyword>
<evidence type="ECO:0000313" key="5">
    <source>
        <dbReference type="EMBL" id="PZG13033.1"/>
    </source>
</evidence>
<dbReference type="PROSITE" id="PS50949">
    <property type="entry name" value="HTH_GNTR"/>
    <property type="match status" value="1"/>
</dbReference>
<sequence length="263" mass="29514">MSQPKYRRIASELREKITSGALRVGDRLPTETQLQDHYAASRNTVRDATALLINEGLVERVPGRSGGMLVRERITLTFHAHRAEMPAGPTAETDAWRSEVTQQGYEASQDFRLTIELLPKDLAEHLHVEPDSAAVLRRCVRHINGDPSSVQDTYYPMDLANEITELLSPRDIPQGTTRLLAERGYPQTGYYDEYVSRMPTPEEASLLQLPPGTPVLLFIRTGYTQKRPVRVSVTVFAGDRNRIVSTHGDPSIIAKFRPEEAPK</sequence>
<dbReference type="InterPro" id="IPR036390">
    <property type="entry name" value="WH_DNA-bd_sf"/>
</dbReference>
<dbReference type="InterPro" id="IPR028978">
    <property type="entry name" value="Chorismate_lyase_/UTRA_dom_sf"/>
</dbReference>
<evidence type="ECO:0000256" key="3">
    <source>
        <dbReference type="ARBA" id="ARBA00023163"/>
    </source>
</evidence>
<dbReference type="PANTHER" id="PTHR44846">
    <property type="entry name" value="MANNOSYL-D-GLYCERATE TRANSPORT/METABOLISM SYSTEM REPRESSOR MNGR-RELATED"/>
    <property type="match status" value="1"/>
</dbReference>
<reference evidence="5 6" key="1">
    <citation type="submission" date="2018-01" db="EMBL/GenBank/DDBJ databases">
        <title>Draft genome sequence of Jishengella sp. NA12.</title>
        <authorList>
            <person name="Sahin N."/>
            <person name="Ay H."/>
            <person name="Saygin H."/>
        </authorList>
    </citation>
    <scope>NUCLEOTIDE SEQUENCE [LARGE SCALE GENOMIC DNA]</scope>
    <source>
        <strain evidence="5 6">NA12</strain>
    </source>
</reference>
<dbReference type="Pfam" id="PF00392">
    <property type="entry name" value="GntR"/>
    <property type="match status" value="1"/>
</dbReference>
<dbReference type="SUPFAM" id="SSF64288">
    <property type="entry name" value="Chorismate lyase-like"/>
    <property type="match status" value="1"/>
</dbReference>
<keyword evidence="3" id="KW-0804">Transcription</keyword>
<evidence type="ECO:0000256" key="1">
    <source>
        <dbReference type="ARBA" id="ARBA00023015"/>
    </source>
</evidence>
<evidence type="ECO:0000259" key="4">
    <source>
        <dbReference type="PROSITE" id="PS50949"/>
    </source>
</evidence>
<dbReference type="Gene3D" id="3.40.1410.10">
    <property type="entry name" value="Chorismate lyase-like"/>
    <property type="match status" value="1"/>
</dbReference>
<dbReference type="Pfam" id="PF07702">
    <property type="entry name" value="UTRA"/>
    <property type="match status" value="1"/>
</dbReference>
<dbReference type="RefSeq" id="WP_111217073.1">
    <property type="nucleotide sequence ID" value="NZ_POTY01000190.1"/>
</dbReference>
<dbReference type="PRINTS" id="PR00035">
    <property type="entry name" value="HTHGNTR"/>
</dbReference>
<dbReference type="GO" id="GO:0003677">
    <property type="term" value="F:DNA binding"/>
    <property type="evidence" value="ECO:0007669"/>
    <property type="project" value="UniProtKB-KW"/>
</dbReference>
<dbReference type="Gene3D" id="1.10.10.10">
    <property type="entry name" value="Winged helix-like DNA-binding domain superfamily/Winged helix DNA-binding domain"/>
    <property type="match status" value="1"/>
</dbReference>
<dbReference type="GO" id="GO:0045892">
    <property type="term" value="P:negative regulation of DNA-templated transcription"/>
    <property type="evidence" value="ECO:0007669"/>
    <property type="project" value="TreeGrafter"/>
</dbReference>
<dbReference type="InterPro" id="IPR050679">
    <property type="entry name" value="Bact_HTH_transcr_reg"/>
</dbReference>
<evidence type="ECO:0000313" key="6">
    <source>
        <dbReference type="Proteomes" id="UP000248924"/>
    </source>
</evidence>
<dbReference type="SMART" id="SM00345">
    <property type="entry name" value="HTH_GNTR"/>
    <property type="match status" value="1"/>
</dbReference>